<dbReference type="eggNOG" id="KOG1940">
    <property type="taxonomic scope" value="Eukaryota"/>
</dbReference>
<accession>D7FUX1</accession>
<evidence type="ECO:0000256" key="2">
    <source>
        <dbReference type="ARBA" id="ARBA00022771"/>
    </source>
</evidence>
<dbReference type="AlphaFoldDB" id="D7FUX1"/>
<gene>
    <name evidence="9" type="ORF">Esi_0280_0033</name>
</gene>
<dbReference type="InterPro" id="IPR008913">
    <property type="entry name" value="Znf_CHY"/>
</dbReference>
<feature type="compositionally biased region" description="Low complexity" evidence="5">
    <location>
        <begin position="623"/>
        <end position="637"/>
    </location>
</feature>
<keyword evidence="1" id="KW-0479">Metal-binding</keyword>
<evidence type="ECO:0000259" key="7">
    <source>
        <dbReference type="PROSITE" id="PS51266"/>
    </source>
</evidence>
<feature type="region of interest" description="Disordered" evidence="5">
    <location>
        <begin position="213"/>
        <end position="318"/>
    </location>
</feature>
<dbReference type="GO" id="GO:0005634">
    <property type="term" value="C:nucleus"/>
    <property type="evidence" value="ECO:0007669"/>
    <property type="project" value="TreeGrafter"/>
</dbReference>
<feature type="compositionally biased region" description="Pro residues" evidence="5">
    <location>
        <begin position="233"/>
        <end position="243"/>
    </location>
</feature>
<dbReference type="InterPro" id="IPR039512">
    <property type="entry name" value="RCHY1_zinc-ribbon"/>
</dbReference>
<dbReference type="PROSITE" id="PS51266">
    <property type="entry name" value="ZF_CHY"/>
    <property type="match status" value="1"/>
</dbReference>
<feature type="region of interest" description="Disordered" evidence="5">
    <location>
        <begin position="786"/>
        <end position="807"/>
    </location>
</feature>
<feature type="region of interest" description="Disordered" evidence="5">
    <location>
        <begin position="1119"/>
        <end position="1150"/>
    </location>
</feature>
<feature type="region of interest" description="Disordered" evidence="5">
    <location>
        <begin position="82"/>
        <end position="107"/>
    </location>
</feature>
<evidence type="ECO:0000259" key="6">
    <source>
        <dbReference type="PROSITE" id="PS50089"/>
    </source>
</evidence>
<dbReference type="SUPFAM" id="SSF57850">
    <property type="entry name" value="RING/U-box"/>
    <property type="match status" value="1"/>
</dbReference>
<dbReference type="InterPro" id="IPR037275">
    <property type="entry name" value="Znf_CTCHY_sf"/>
</dbReference>
<dbReference type="STRING" id="2880.D7FUX1"/>
<dbReference type="InParanoid" id="D7FUX1"/>
<dbReference type="EMBL" id="FN648465">
    <property type="protein sequence ID" value="CBJ31777.1"/>
    <property type="molecule type" value="Genomic_DNA"/>
</dbReference>
<dbReference type="Gene3D" id="1.20.120.520">
    <property type="entry name" value="nmb1532 protein domain like"/>
    <property type="match status" value="1"/>
</dbReference>
<feature type="domain" description="CTCHY-type" evidence="8">
    <location>
        <begin position="929"/>
        <end position="994"/>
    </location>
</feature>
<dbReference type="Pfam" id="PF13639">
    <property type="entry name" value="zf-RING_2"/>
    <property type="match status" value="1"/>
</dbReference>
<dbReference type="EMBL" id="FN649752">
    <property type="protein sequence ID" value="CBJ31777.1"/>
    <property type="molecule type" value="Genomic_DNA"/>
</dbReference>
<feature type="region of interest" description="Disordered" evidence="5">
    <location>
        <begin position="143"/>
        <end position="169"/>
    </location>
</feature>
<feature type="compositionally biased region" description="Gly residues" evidence="5">
    <location>
        <begin position="575"/>
        <end position="591"/>
    </location>
</feature>
<evidence type="ECO:0000313" key="9">
    <source>
        <dbReference type="EMBL" id="CBJ31777.1"/>
    </source>
</evidence>
<dbReference type="GO" id="GO:0008270">
    <property type="term" value="F:zinc ion binding"/>
    <property type="evidence" value="ECO:0007669"/>
    <property type="project" value="UniProtKB-KW"/>
</dbReference>
<feature type="compositionally biased region" description="Basic and acidic residues" evidence="5">
    <location>
        <begin position="262"/>
        <end position="280"/>
    </location>
</feature>
<dbReference type="Pfam" id="PF05495">
    <property type="entry name" value="zf-CHY"/>
    <property type="match status" value="1"/>
</dbReference>
<feature type="compositionally biased region" description="Pro residues" evidence="5">
    <location>
        <begin position="1124"/>
        <end position="1133"/>
    </location>
</feature>
<feature type="domain" description="CHY-type" evidence="7">
    <location>
        <begin position="846"/>
        <end position="915"/>
    </location>
</feature>
<keyword evidence="10" id="KW-1185">Reference proteome</keyword>
<feature type="domain" description="RING-type" evidence="6">
    <location>
        <begin position="995"/>
        <end position="1043"/>
    </location>
</feature>
<dbReference type="InterPro" id="IPR001841">
    <property type="entry name" value="Znf_RING"/>
</dbReference>
<evidence type="ECO:0000256" key="4">
    <source>
        <dbReference type="PROSITE-ProRule" id="PRU00601"/>
    </source>
</evidence>
<feature type="compositionally biased region" description="Low complexity" evidence="5">
    <location>
        <begin position="143"/>
        <end position="168"/>
    </location>
</feature>
<dbReference type="InterPro" id="IPR037274">
    <property type="entry name" value="Znf_CHY_sf"/>
</dbReference>
<feature type="compositionally biased region" description="Gly residues" evidence="5">
    <location>
        <begin position="299"/>
        <end position="318"/>
    </location>
</feature>
<dbReference type="GO" id="GO:0006511">
    <property type="term" value="P:ubiquitin-dependent protein catabolic process"/>
    <property type="evidence" value="ECO:0007669"/>
    <property type="project" value="TreeGrafter"/>
</dbReference>
<evidence type="ECO:0000313" key="10">
    <source>
        <dbReference type="Proteomes" id="UP000002630"/>
    </source>
</evidence>
<dbReference type="PROSITE" id="PS50089">
    <property type="entry name" value="ZF_RING_2"/>
    <property type="match status" value="1"/>
</dbReference>
<protein>
    <submittedName>
        <fullName evidence="9">Uncharacterized protein</fullName>
    </submittedName>
</protein>
<dbReference type="Gene3D" id="3.30.40.10">
    <property type="entry name" value="Zinc/RING finger domain, C3HC4 (zinc finger)"/>
    <property type="match status" value="1"/>
</dbReference>
<feature type="region of interest" description="Disordered" evidence="5">
    <location>
        <begin position="521"/>
        <end position="591"/>
    </location>
</feature>
<dbReference type="GO" id="GO:0061630">
    <property type="term" value="F:ubiquitin protein ligase activity"/>
    <property type="evidence" value="ECO:0007669"/>
    <property type="project" value="TreeGrafter"/>
</dbReference>
<dbReference type="PANTHER" id="PTHR21319">
    <property type="entry name" value="RING FINGER AND CHY ZINC FINGER DOMAIN-CONTAINING PROTEIN 1"/>
    <property type="match status" value="1"/>
</dbReference>
<dbReference type="PANTHER" id="PTHR21319:SF0">
    <property type="entry name" value="AND RING FINGER DOMAIN PROTEIN, PUTATIVE (AFU_ORTHOLOGUE AFUA_1G08900)-RELATED"/>
    <property type="match status" value="1"/>
</dbReference>
<keyword evidence="3" id="KW-0862">Zinc</keyword>
<sequence length="1150" mass="121190">MGKQQPVQQAQLPGDLEKHGDGRMGDSTASESKGSRRSARQAFEDCPLIEIVHFHECLRGELRSLRTNVQTLCRQMRDLHHKTPSAVAAAPSPRQQHHHHHDGDQAATAPMTLELEGDDADRTEKTVPAAAAAAAAAVAAAPSTANDASTTTPGPMSPSSSAAAGPTAESLPAQHLELEVRVQSQFQLLWAVFQSHSTAEDEVIWPALKEKARSSGGKLKLVNHGDGSDTPTAAPPPPPPPPAAATAAAEDIPSNGTGAARNEGKTSKDEQQDDPSRVKGEATATDGARRAEQREVVAGGSGVEGGRGGGQDGDGGQFGEAMIDEAEYTEEHHEEQLLFEGMQEVLTGLRNTRHSSVTERLEVVNGLGKKADEMCRHLMTHLDKEEESALPLIKHYFTGPEMGALVGKIMGKRPTELMQTILSMMINNLPEEEVRTVMGYMKHAVKDTYFEKWLASGGFQWPTNSAPSNSNSSHSLKNSVTKMAGGGTVTKRIGGGGAAWAGAGGVVQGIGYAATGASTTSSSGVGGSCGHSPFHQAASRSSGALSADSSASGFAAMPAPTAAASAPGAEERRGGGGIKRQGGPLGEAAAGVGGGARGLDGCCSLDREFEGLSLRGGRRGRDSPPGSAASGAAAVDGGSRGCDSDRQQAMAAGGGRVSGAELSLGPGDGEERRDKSCSVCSYIGRCPVNEPLTQMEFESAVKRLAHVSDLSTERKSGLVQMMRNHMYQGRKRPRPASNTASSSSSSPSARPPFATGGAWPPPAGEGGAAGRPEVALVAPARYYTSTQPDIEDSGGAADGTSVLPPTLFTPEELAPTYHCGAPAGGGAPGDGADAKLGGEGGGPGGAEVAVLGCPHYRRACKIRAPCCQKLFTCRLCHDQVSDHKMDREEVTEMLCMRCETLQPINSECRNPSCRPAAAEGKPPCTGRKMARYYCGICHLFDDAPEKDIYHCPYCNVCRLGKGLGVDYYHCMTCNACVSMNAPSHTCLSKSLESDCPICNNSLFTSTSQVKGLRCGHFMHLACYKEYIGRAESREFWYRCPICRKSMEDMREYFSQMDAVVASQPMPEAYAGWKTKVLCHDCERYTEVPYHFYYLKCGACGSYNTRAEETMPRVGAAVGDLPRPTMLPPPPFSAPVPTSSEIDGQNAPPRP</sequence>
<dbReference type="SMART" id="SM00184">
    <property type="entry name" value="RING"/>
    <property type="match status" value="1"/>
</dbReference>
<feature type="compositionally biased region" description="Polar residues" evidence="5">
    <location>
        <begin position="1"/>
        <end position="11"/>
    </location>
</feature>
<dbReference type="GO" id="GO:0016567">
    <property type="term" value="P:protein ubiquitination"/>
    <property type="evidence" value="ECO:0007669"/>
    <property type="project" value="TreeGrafter"/>
</dbReference>
<feature type="region of interest" description="Disordered" evidence="5">
    <location>
        <begin position="727"/>
        <end position="770"/>
    </location>
</feature>
<dbReference type="SUPFAM" id="SSF161219">
    <property type="entry name" value="CHY zinc finger-like"/>
    <property type="match status" value="1"/>
</dbReference>
<name>D7FUX1_ECTSI</name>
<dbReference type="Pfam" id="PF14599">
    <property type="entry name" value="zinc_ribbon_6"/>
    <property type="match status" value="1"/>
</dbReference>
<dbReference type="SUPFAM" id="SSF161245">
    <property type="entry name" value="Zinc hairpin stack"/>
    <property type="match status" value="1"/>
</dbReference>
<feature type="compositionally biased region" description="Low complexity" evidence="5">
    <location>
        <begin position="735"/>
        <end position="758"/>
    </location>
</feature>
<feature type="compositionally biased region" description="Low complexity" evidence="5">
    <location>
        <begin position="537"/>
        <end position="568"/>
    </location>
</feature>
<proteinExistence type="predicted"/>
<feature type="region of interest" description="Disordered" evidence="5">
    <location>
        <begin position="614"/>
        <end position="674"/>
    </location>
</feature>
<dbReference type="Proteomes" id="UP000002630">
    <property type="component" value="Linkage Group LG27"/>
</dbReference>
<organism evidence="9 10">
    <name type="scientific">Ectocarpus siliculosus</name>
    <name type="common">Brown alga</name>
    <name type="synonym">Conferva siliculosa</name>
    <dbReference type="NCBI Taxonomy" id="2880"/>
    <lineage>
        <taxon>Eukaryota</taxon>
        <taxon>Sar</taxon>
        <taxon>Stramenopiles</taxon>
        <taxon>Ochrophyta</taxon>
        <taxon>PX clade</taxon>
        <taxon>Phaeophyceae</taxon>
        <taxon>Ectocarpales</taxon>
        <taxon>Ectocarpaceae</taxon>
        <taxon>Ectocarpus</taxon>
    </lineage>
</organism>
<evidence type="ECO:0000259" key="8">
    <source>
        <dbReference type="PROSITE" id="PS51270"/>
    </source>
</evidence>
<evidence type="ECO:0000256" key="5">
    <source>
        <dbReference type="SAM" id="MobiDB-lite"/>
    </source>
</evidence>
<feature type="region of interest" description="Disordered" evidence="5">
    <location>
        <begin position="1"/>
        <end position="38"/>
    </location>
</feature>
<evidence type="ECO:0000256" key="1">
    <source>
        <dbReference type="ARBA" id="ARBA00022723"/>
    </source>
</evidence>
<dbReference type="Gene3D" id="2.20.28.10">
    <property type="match status" value="1"/>
</dbReference>
<dbReference type="InterPro" id="IPR013083">
    <property type="entry name" value="Znf_RING/FYVE/PHD"/>
</dbReference>
<dbReference type="PROSITE" id="PS51270">
    <property type="entry name" value="ZF_CTCHY"/>
    <property type="match status" value="1"/>
</dbReference>
<dbReference type="InterPro" id="IPR017921">
    <property type="entry name" value="Znf_CTCHY"/>
</dbReference>
<dbReference type="OrthoDB" id="411372at2759"/>
<feature type="compositionally biased region" description="Basic and acidic residues" evidence="5">
    <location>
        <begin position="15"/>
        <end position="24"/>
    </location>
</feature>
<keyword evidence="2 4" id="KW-0863">Zinc-finger</keyword>
<dbReference type="CDD" id="cd16464">
    <property type="entry name" value="RING-H2_Pirh2-like"/>
    <property type="match status" value="1"/>
</dbReference>
<reference evidence="9 10" key="1">
    <citation type="journal article" date="2010" name="Nature">
        <title>The Ectocarpus genome and the independent evolution of multicellularity in brown algae.</title>
        <authorList>
            <person name="Cock J.M."/>
            <person name="Sterck L."/>
            <person name="Rouze P."/>
            <person name="Scornet D."/>
            <person name="Allen A.E."/>
            <person name="Amoutzias G."/>
            <person name="Anthouard V."/>
            <person name="Artiguenave F."/>
            <person name="Aury J.M."/>
            <person name="Badger J.H."/>
            <person name="Beszteri B."/>
            <person name="Billiau K."/>
            <person name="Bonnet E."/>
            <person name="Bothwell J.H."/>
            <person name="Bowler C."/>
            <person name="Boyen C."/>
            <person name="Brownlee C."/>
            <person name="Carrano C.J."/>
            <person name="Charrier B."/>
            <person name="Cho G.Y."/>
            <person name="Coelho S.M."/>
            <person name="Collen J."/>
            <person name="Corre E."/>
            <person name="Da Silva C."/>
            <person name="Delage L."/>
            <person name="Delaroque N."/>
            <person name="Dittami S.M."/>
            <person name="Doulbeau S."/>
            <person name="Elias M."/>
            <person name="Farnham G."/>
            <person name="Gachon C.M."/>
            <person name="Gschloessl B."/>
            <person name="Heesch S."/>
            <person name="Jabbari K."/>
            <person name="Jubin C."/>
            <person name="Kawai H."/>
            <person name="Kimura K."/>
            <person name="Kloareg B."/>
            <person name="Kupper F.C."/>
            <person name="Lang D."/>
            <person name="Le Bail A."/>
            <person name="Leblanc C."/>
            <person name="Lerouge P."/>
            <person name="Lohr M."/>
            <person name="Lopez P.J."/>
            <person name="Martens C."/>
            <person name="Maumus F."/>
            <person name="Michel G."/>
            <person name="Miranda-Saavedra D."/>
            <person name="Morales J."/>
            <person name="Moreau H."/>
            <person name="Motomura T."/>
            <person name="Nagasato C."/>
            <person name="Napoli C.A."/>
            <person name="Nelson D.R."/>
            <person name="Nyvall-Collen P."/>
            <person name="Peters A.F."/>
            <person name="Pommier C."/>
            <person name="Potin P."/>
            <person name="Poulain J."/>
            <person name="Quesneville H."/>
            <person name="Read B."/>
            <person name="Rensing S.A."/>
            <person name="Ritter A."/>
            <person name="Rousvoal S."/>
            <person name="Samanta M."/>
            <person name="Samson G."/>
            <person name="Schroeder D.C."/>
            <person name="Segurens B."/>
            <person name="Strittmatter M."/>
            <person name="Tonon T."/>
            <person name="Tregear J.W."/>
            <person name="Valentin K."/>
            <person name="von Dassow P."/>
            <person name="Yamagishi T."/>
            <person name="Van de Peer Y."/>
            <person name="Wincker P."/>
        </authorList>
    </citation>
    <scope>NUCLEOTIDE SEQUENCE [LARGE SCALE GENOMIC DNA]</scope>
    <source>
        <strain evidence="10">Ec32 / CCAP1310/4</strain>
    </source>
</reference>
<evidence type="ECO:0000256" key="3">
    <source>
        <dbReference type="ARBA" id="ARBA00022833"/>
    </source>
</evidence>